<evidence type="ECO:0000256" key="1">
    <source>
        <dbReference type="ARBA" id="ARBA00004651"/>
    </source>
</evidence>
<evidence type="ECO:0000256" key="7">
    <source>
        <dbReference type="ARBA" id="ARBA00023136"/>
    </source>
</evidence>
<evidence type="ECO:0000313" key="9">
    <source>
        <dbReference type="EMBL" id="TQL63099.1"/>
    </source>
</evidence>
<comment type="subcellular location">
    <subcellularLocation>
        <location evidence="1">Cell membrane</location>
        <topology evidence="1">Multi-pass membrane protein</topology>
    </subcellularLocation>
</comment>
<dbReference type="SUPFAM" id="SSF81345">
    <property type="entry name" value="ABC transporter involved in vitamin B12 uptake, BtuC"/>
    <property type="match status" value="1"/>
</dbReference>
<evidence type="ECO:0000313" key="10">
    <source>
        <dbReference type="Proteomes" id="UP000316196"/>
    </source>
</evidence>
<organism evidence="9 10">
    <name type="scientific">Propioniferax innocua</name>
    <dbReference type="NCBI Taxonomy" id="1753"/>
    <lineage>
        <taxon>Bacteria</taxon>
        <taxon>Bacillati</taxon>
        <taxon>Actinomycetota</taxon>
        <taxon>Actinomycetes</taxon>
        <taxon>Propionibacteriales</taxon>
        <taxon>Propionibacteriaceae</taxon>
        <taxon>Propioniferax</taxon>
    </lineage>
</organism>
<comment type="similarity">
    <text evidence="2">Belongs to the binding-protein-dependent transport system permease family. FecCD subfamily.</text>
</comment>
<dbReference type="AlphaFoldDB" id="A0A542ZS74"/>
<keyword evidence="3" id="KW-0813">Transport</keyword>
<name>A0A542ZS74_9ACTN</name>
<feature type="transmembrane region" description="Helical" evidence="8">
    <location>
        <begin position="256"/>
        <end position="285"/>
    </location>
</feature>
<evidence type="ECO:0000256" key="4">
    <source>
        <dbReference type="ARBA" id="ARBA00022475"/>
    </source>
</evidence>
<proteinExistence type="inferred from homology"/>
<keyword evidence="5 8" id="KW-0812">Transmembrane</keyword>
<dbReference type="GO" id="GO:0022857">
    <property type="term" value="F:transmembrane transporter activity"/>
    <property type="evidence" value="ECO:0007669"/>
    <property type="project" value="InterPro"/>
</dbReference>
<protein>
    <submittedName>
        <fullName evidence="9">Iron complex transport system permease protein</fullName>
    </submittedName>
</protein>
<sequence>MTWRKRATRGRIGPWLIGLAALLALALSIAVSITLGPVPIGVGDVLHVVTHHVGLTGPPEVSRIAAATVWELRLPRALLAALCGTGLAVCGLVLQALLRNPLADPYLLGVSSGASTGAVVMVVFAPATLLGSPAGLSAGAFAGAVLAFVVVMALAHLAGGGNHRIILAGVAVTQLFSALTSFLIMVAADANTTRGVLFWLLGSLASSTWDDVAVAGAVVIVGVLVALFQATALNAFTFGAEQASTLGIDVRRVRIVLLGVTAALTATVVSQSGAIGFVGLVLPHLTRLLVGVSHRRLIPATAMLGGIFLVWVDTAGRTVAAPTEIPVGVITALIGVPIFAALLLRNRSVTS</sequence>
<dbReference type="PANTHER" id="PTHR30472:SF67">
    <property type="entry name" value="PERMEASE OF ABC TRANSPORTER-RELATED"/>
    <property type="match status" value="1"/>
</dbReference>
<keyword evidence="7 8" id="KW-0472">Membrane</keyword>
<dbReference type="CDD" id="cd06550">
    <property type="entry name" value="TM_ABC_iron-siderophores_like"/>
    <property type="match status" value="1"/>
</dbReference>
<dbReference type="InterPro" id="IPR000522">
    <property type="entry name" value="ABC_transptr_permease_BtuC"/>
</dbReference>
<evidence type="ECO:0000256" key="3">
    <source>
        <dbReference type="ARBA" id="ARBA00022448"/>
    </source>
</evidence>
<dbReference type="Proteomes" id="UP000316196">
    <property type="component" value="Unassembled WGS sequence"/>
</dbReference>
<evidence type="ECO:0000256" key="5">
    <source>
        <dbReference type="ARBA" id="ARBA00022692"/>
    </source>
</evidence>
<feature type="transmembrane region" description="Helical" evidence="8">
    <location>
        <begin position="105"/>
        <end position="130"/>
    </location>
</feature>
<dbReference type="PANTHER" id="PTHR30472">
    <property type="entry name" value="FERRIC ENTEROBACTIN TRANSPORT SYSTEM PERMEASE PROTEIN"/>
    <property type="match status" value="1"/>
</dbReference>
<dbReference type="GO" id="GO:0005886">
    <property type="term" value="C:plasma membrane"/>
    <property type="evidence" value="ECO:0007669"/>
    <property type="project" value="UniProtKB-SubCell"/>
</dbReference>
<accession>A0A542ZS74</accession>
<comment type="caution">
    <text evidence="9">The sequence shown here is derived from an EMBL/GenBank/DDBJ whole genome shotgun (WGS) entry which is preliminary data.</text>
</comment>
<keyword evidence="10" id="KW-1185">Reference proteome</keyword>
<dbReference type="InterPro" id="IPR037294">
    <property type="entry name" value="ABC_BtuC-like"/>
</dbReference>
<dbReference type="GO" id="GO:0033214">
    <property type="term" value="P:siderophore-iron import into cell"/>
    <property type="evidence" value="ECO:0007669"/>
    <property type="project" value="TreeGrafter"/>
</dbReference>
<evidence type="ECO:0000256" key="2">
    <source>
        <dbReference type="ARBA" id="ARBA00007935"/>
    </source>
</evidence>
<dbReference type="RefSeq" id="WP_142092860.1">
    <property type="nucleotide sequence ID" value="NZ_BAAAMD010000001.1"/>
</dbReference>
<keyword evidence="4" id="KW-1003">Cell membrane</keyword>
<dbReference type="OrthoDB" id="9782305at2"/>
<dbReference type="FunFam" id="1.10.3470.10:FF:000001">
    <property type="entry name" value="Vitamin B12 ABC transporter permease BtuC"/>
    <property type="match status" value="1"/>
</dbReference>
<reference evidence="9 10" key="1">
    <citation type="submission" date="2019-06" db="EMBL/GenBank/DDBJ databases">
        <title>Sequencing the genomes of 1000 actinobacteria strains.</title>
        <authorList>
            <person name="Klenk H.-P."/>
        </authorList>
    </citation>
    <scope>NUCLEOTIDE SEQUENCE [LARGE SCALE GENOMIC DNA]</scope>
    <source>
        <strain evidence="9 10">DSM 8251</strain>
    </source>
</reference>
<feature type="transmembrane region" description="Helical" evidence="8">
    <location>
        <begin position="136"/>
        <end position="158"/>
    </location>
</feature>
<keyword evidence="6 8" id="KW-1133">Transmembrane helix</keyword>
<feature type="transmembrane region" description="Helical" evidence="8">
    <location>
        <begin position="297"/>
        <end position="313"/>
    </location>
</feature>
<dbReference type="Gene3D" id="1.10.3470.10">
    <property type="entry name" value="ABC transporter involved in vitamin B12 uptake, BtuC"/>
    <property type="match status" value="1"/>
</dbReference>
<evidence type="ECO:0000256" key="8">
    <source>
        <dbReference type="SAM" id="Phobius"/>
    </source>
</evidence>
<feature type="transmembrane region" description="Helical" evidence="8">
    <location>
        <begin position="212"/>
        <end position="236"/>
    </location>
</feature>
<evidence type="ECO:0000256" key="6">
    <source>
        <dbReference type="ARBA" id="ARBA00022989"/>
    </source>
</evidence>
<feature type="transmembrane region" description="Helical" evidence="8">
    <location>
        <begin position="165"/>
        <end position="188"/>
    </location>
</feature>
<feature type="transmembrane region" description="Helical" evidence="8">
    <location>
        <begin position="77"/>
        <end position="98"/>
    </location>
</feature>
<dbReference type="EMBL" id="VFOR01000001">
    <property type="protein sequence ID" value="TQL63099.1"/>
    <property type="molecule type" value="Genomic_DNA"/>
</dbReference>
<gene>
    <name evidence="9" type="ORF">FB460_0899</name>
</gene>
<dbReference type="Pfam" id="PF01032">
    <property type="entry name" value="FecCD"/>
    <property type="match status" value="1"/>
</dbReference>
<feature type="transmembrane region" description="Helical" evidence="8">
    <location>
        <begin position="325"/>
        <end position="344"/>
    </location>
</feature>